<gene>
    <name evidence="2" type="ORF">GCM10017161_11090</name>
</gene>
<dbReference type="EMBL" id="BNCK01000002">
    <property type="protein sequence ID" value="GHF85318.1"/>
    <property type="molecule type" value="Genomic_DNA"/>
</dbReference>
<dbReference type="RefSeq" id="WP_229854549.1">
    <property type="nucleotide sequence ID" value="NZ_BNCK01000002.1"/>
</dbReference>
<dbReference type="InterPro" id="IPR004360">
    <property type="entry name" value="Glyas_Fos-R_dOase_dom"/>
</dbReference>
<accession>A0A919BDN8</accession>
<dbReference type="PROSITE" id="PS51819">
    <property type="entry name" value="VOC"/>
    <property type="match status" value="1"/>
</dbReference>
<organism evidence="2 3">
    <name type="scientific">Thalassotalea marina</name>
    <dbReference type="NCBI Taxonomy" id="1673741"/>
    <lineage>
        <taxon>Bacteria</taxon>
        <taxon>Pseudomonadati</taxon>
        <taxon>Pseudomonadota</taxon>
        <taxon>Gammaproteobacteria</taxon>
        <taxon>Alteromonadales</taxon>
        <taxon>Colwelliaceae</taxon>
        <taxon>Thalassotalea</taxon>
    </lineage>
</organism>
<dbReference type="SUPFAM" id="SSF54593">
    <property type="entry name" value="Glyoxalase/Bleomycin resistance protein/Dihydroxybiphenyl dioxygenase"/>
    <property type="match status" value="1"/>
</dbReference>
<dbReference type="Proteomes" id="UP000623842">
    <property type="component" value="Unassembled WGS sequence"/>
</dbReference>
<dbReference type="AlphaFoldDB" id="A0A919BDN8"/>
<reference evidence="2" key="1">
    <citation type="journal article" date="2014" name="Int. J. Syst. Evol. Microbiol.">
        <title>Complete genome sequence of Corynebacterium casei LMG S-19264T (=DSM 44701T), isolated from a smear-ripened cheese.</title>
        <authorList>
            <consortium name="US DOE Joint Genome Institute (JGI-PGF)"/>
            <person name="Walter F."/>
            <person name="Albersmeier A."/>
            <person name="Kalinowski J."/>
            <person name="Ruckert C."/>
        </authorList>
    </citation>
    <scope>NUCLEOTIDE SEQUENCE</scope>
    <source>
        <strain evidence="2">KCTC 42731</strain>
    </source>
</reference>
<proteinExistence type="predicted"/>
<evidence type="ECO:0000313" key="2">
    <source>
        <dbReference type="EMBL" id="GHF85318.1"/>
    </source>
</evidence>
<protein>
    <recommendedName>
        <fullName evidence="1">VOC domain-containing protein</fullName>
    </recommendedName>
</protein>
<feature type="domain" description="VOC" evidence="1">
    <location>
        <begin position="9"/>
        <end position="130"/>
    </location>
</feature>
<sequence>MIEHRNLRSICHASIGTNNLNRAKAFYQPVLITLDIELVCDYEHAIAFGKGYPEFWVQKPFDQQTASPGNGVHFGFVATSIAQVDKFFTTAISLGAKDNGKPGPRPEYGEPYYGCFVIDLDGNKIEASYWNPEKN</sequence>
<dbReference type="PANTHER" id="PTHR35006:SF4">
    <property type="entry name" value="BLR7706 PROTEIN"/>
    <property type="match status" value="1"/>
</dbReference>
<keyword evidence="3" id="KW-1185">Reference proteome</keyword>
<dbReference type="CDD" id="cd07262">
    <property type="entry name" value="VOC_like"/>
    <property type="match status" value="1"/>
</dbReference>
<dbReference type="Gene3D" id="3.10.180.10">
    <property type="entry name" value="2,3-Dihydroxybiphenyl 1,2-Dioxygenase, domain 1"/>
    <property type="match status" value="1"/>
</dbReference>
<name>A0A919BDN8_9GAMM</name>
<comment type="caution">
    <text evidence="2">The sequence shown here is derived from an EMBL/GenBank/DDBJ whole genome shotgun (WGS) entry which is preliminary data.</text>
</comment>
<reference evidence="2" key="2">
    <citation type="submission" date="2020-09" db="EMBL/GenBank/DDBJ databases">
        <authorList>
            <person name="Sun Q."/>
            <person name="Kim S."/>
        </authorList>
    </citation>
    <scope>NUCLEOTIDE SEQUENCE</scope>
    <source>
        <strain evidence="2">KCTC 42731</strain>
    </source>
</reference>
<dbReference type="InterPro" id="IPR029068">
    <property type="entry name" value="Glyas_Bleomycin-R_OHBP_Dase"/>
</dbReference>
<dbReference type="Pfam" id="PF00903">
    <property type="entry name" value="Glyoxalase"/>
    <property type="match status" value="1"/>
</dbReference>
<evidence type="ECO:0000259" key="1">
    <source>
        <dbReference type="PROSITE" id="PS51819"/>
    </source>
</evidence>
<dbReference type="InterPro" id="IPR037523">
    <property type="entry name" value="VOC_core"/>
</dbReference>
<dbReference type="PANTHER" id="PTHR35006">
    <property type="entry name" value="GLYOXALASE FAMILY PROTEIN (AFU_ORTHOLOGUE AFUA_5G14830)"/>
    <property type="match status" value="1"/>
</dbReference>
<evidence type="ECO:0000313" key="3">
    <source>
        <dbReference type="Proteomes" id="UP000623842"/>
    </source>
</evidence>